<dbReference type="SUPFAM" id="SSF48208">
    <property type="entry name" value="Six-hairpin glycosidases"/>
    <property type="match status" value="1"/>
</dbReference>
<name>A0A1H4AIH6_9BURK</name>
<dbReference type="RefSeq" id="WP_092698044.1">
    <property type="nucleotide sequence ID" value="NZ_FNQJ01000010.1"/>
</dbReference>
<dbReference type="AlphaFoldDB" id="A0A1H4AIH6"/>
<evidence type="ECO:0000313" key="3">
    <source>
        <dbReference type="Proteomes" id="UP000199002"/>
    </source>
</evidence>
<dbReference type="GO" id="GO:0005975">
    <property type="term" value="P:carbohydrate metabolic process"/>
    <property type="evidence" value="ECO:0007669"/>
    <property type="project" value="InterPro"/>
</dbReference>
<reference evidence="3" key="1">
    <citation type="submission" date="2016-10" db="EMBL/GenBank/DDBJ databases">
        <authorList>
            <person name="Varghese N."/>
            <person name="Submissions S."/>
        </authorList>
    </citation>
    <scope>NUCLEOTIDE SEQUENCE [LARGE SCALE GENOMIC DNA]</scope>
    <source>
        <strain evidence="3">DSM 25157</strain>
    </source>
</reference>
<dbReference type="Proteomes" id="UP000199002">
    <property type="component" value="Unassembled WGS sequence"/>
</dbReference>
<dbReference type="STRING" id="592050.SAMN05421875_11097"/>
<dbReference type="EMBL" id="FNQJ01000010">
    <property type="protein sequence ID" value="SEA35813.1"/>
    <property type="molecule type" value="Genomic_DNA"/>
</dbReference>
<keyword evidence="1 2" id="KW-0378">Hydrolase</keyword>
<protein>
    <submittedName>
        <fullName evidence="2">Glycosyl Hydrolase Family 88</fullName>
    </submittedName>
</protein>
<proteinExistence type="predicted"/>
<organism evidence="2 3">
    <name type="scientific">Acidovorax soli</name>
    <dbReference type="NCBI Taxonomy" id="592050"/>
    <lineage>
        <taxon>Bacteria</taxon>
        <taxon>Pseudomonadati</taxon>
        <taxon>Pseudomonadota</taxon>
        <taxon>Betaproteobacteria</taxon>
        <taxon>Burkholderiales</taxon>
        <taxon>Comamonadaceae</taxon>
        <taxon>Acidovorax</taxon>
    </lineage>
</organism>
<keyword evidence="3" id="KW-1185">Reference proteome</keyword>
<dbReference type="InterPro" id="IPR008928">
    <property type="entry name" value="6-hairpin_glycosidase_sf"/>
</dbReference>
<dbReference type="GO" id="GO:0016787">
    <property type="term" value="F:hydrolase activity"/>
    <property type="evidence" value="ECO:0007669"/>
    <property type="project" value="UniProtKB-KW"/>
</dbReference>
<dbReference type="InterPro" id="IPR052043">
    <property type="entry name" value="PolySaccharide_Degr_Enz"/>
</dbReference>
<evidence type="ECO:0000313" key="2">
    <source>
        <dbReference type="EMBL" id="SEA35813.1"/>
    </source>
</evidence>
<evidence type="ECO:0000256" key="1">
    <source>
        <dbReference type="ARBA" id="ARBA00022801"/>
    </source>
</evidence>
<dbReference type="PANTHER" id="PTHR33886">
    <property type="entry name" value="UNSATURATED RHAMNOGALACTURONAN HYDROLASE (EUROFUNG)"/>
    <property type="match status" value="1"/>
</dbReference>
<sequence>MNTRLPGFQNKNQSDDSQITHERLRKIADSAADNPYDKKATITSIKETILDSIKWRLTYILSIAPPHENWYLAASLWPLLIDTTEKAEQLEILKRAIDKQLDSTGAWKYPLNTAFKFLMCTHVVRLWELTGDERYLNATINALNQVKEMKRAPNGAFLYLPTRDEILVDTLGMICPFLGACAKSLGIDEAGEILREQLQIYWGNNMDSETGLPFHGYYAGGPKKLGNLGWGRGVGWYMLAMAAAQKCMRPDTDFANQMSDWKLRILQTLIKIQRTDGHWSEFTLIKSRPDSSATGMILLALTSENKSTEDLDQIQLKSLKNSIQSARLALLKSIGKNGLIQHATGEAPALGSYSHAHGNYPWAQGFGTAALAQSNRWLQQNSSHI</sequence>
<dbReference type="PANTHER" id="PTHR33886:SF8">
    <property type="entry name" value="UNSATURATED RHAMNOGALACTURONAN HYDROLASE (EUROFUNG)"/>
    <property type="match status" value="1"/>
</dbReference>
<dbReference type="GeneID" id="34232610"/>
<dbReference type="Gene3D" id="1.50.10.10">
    <property type="match status" value="1"/>
</dbReference>
<dbReference type="InterPro" id="IPR012341">
    <property type="entry name" value="6hp_glycosidase-like_sf"/>
</dbReference>
<gene>
    <name evidence="2" type="ORF">SAMN05421875_11097</name>
</gene>
<accession>A0A1H4AIH6</accession>
<dbReference type="InterPro" id="IPR010905">
    <property type="entry name" value="Glyco_hydro_88"/>
</dbReference>
<dbReference type="Pfam" id="PF07470">
    <property type="entry name" value="Glyco_hydro_88"/>
    <property type="match status" value="1"/>
</dbReference>